<dbReference type="HOGENOM" id="CLU_1638882_0_0_7"/>
<gene>
    <name evidence="2" type="ORF">ETSY2_39270</name>
</gene>
<dbReference type="EMBL" id="AZHX01001738">
    <property type="protein sequence ID" value="ETX00360.1"/>
    <property type="molecule type" value="Genomic_DNA"/>
</dbReference>
<evidence type="ECO:0000313" key="2">
    <source>
        <dbReference type="EMBL" id="ETX00360.1"/>
    </source>
</evidence>
<evidence type="ECO:0000259" key="1">
    <source>
        <dbReference type="Pfam" id="PF00561"/>
    </source>
</evidence>
<accession>W4LR68</accession>
<dbReference type="GO" id="GO:0016020">
    <property type="term" value="C:membrane"/>
    <property type="evidence" value="ECO:0007669"/>
    <property type="project" value="TreeGrafter"/>
</dbReference>
<protein>
    <recommendedName>
        <fullName evidence="1">AB hydrolase-1 domain-containing protein</fullName>
    </recommendedName>
</protein>
<sequence length="162" mass="17991">ILDSTAPSHHYKDDPNSVYPTIRDSDAFRQLLAEPSWETLRGYFVLRSRMEGYADPEGMWEQGLIDRDLNPYAYAEIMRRLEAFDTRAQLGEIRIPTLILAGEQDLQCPPSQARLIAAGIPGSILKVFPDCGHGVVRNHPPGALDAVQRFMATALSGQPATK</sequence>
<dbReference type="Gene3D" id="3.40.50.1820">
    <property type="entry name" value="alpha/beta hydrolase"/>
    <property type="match status" value="1"/>
</dbReference>
<dbReference type="InterPro" id="IPR050266">
    <property type="entry name" value="AB_hydrolase_sf"/>
</dbReference>
<dbReference type="PANTHER" id="PTHR43798:SF33">
    <property type="entry name" value="HYDROLASE, PUTATIVE (AFU_ORTHOLOGUE AFUA_2G14860)-RELATED"/>
    <property type="match status" value="1"/>
</dbReference>
<keyword evidence="3" id="KW-1185">Reference proteome</keyword>
<dbReference type="PANTHER" id="PTHR43798">
    <property type="entry name" value="MONOACYLGLYCEROL LIPASE"/>
    <property type="match status" value="1"/>
</dbReference>
<reference evidence="2 3" key="1">
    <citation type="journal article" date="2014" name="Nature">
        <title>An environmental bacterial taxon with a large and distinct metabolic repertoire.</title>
        <authorList>
            <person name="Wilson M.C."/>
            <person name="Mori T."/>
            <person name="Ruckert C."/>
            <person name="Uria A.R."/>
            <person name="Helf M.J."/>
            <person name="Takada K."/>
            <person name="Gernert C."/>
            <person name="Steffens U.A."/>
            <person name="Heycke N."/>
            <person name="Schmitt S."/>
            <person name="Rinke C."/>
            <person name="Helfrich E.J."/>
            <person name="Brachmann A.O."/>
            <person name="Gurgui C."/>
            <person name="Wakimoto T."/>
            <person name="Kracht M."/>
            <person name="Crusemann M."/>
            <person name="Hentschel U."/>
            <person name="Abe I."/>
            <person name="Matsunaga S."/>
            <person name="Kalinowski J."/>
            <person name="Takeyama H."/>
            <person name="Piel J."/>
        </authorList>
    </citation>
    <scope>NUCLEOTIDE SEQUENCE [LARGE SCALE GENOMIC DNA]</scope>
    <source>
        <strain evidence="3">TSY2</strain>
    </source>
</reference>
<dbReference type="Pfam" id="PF00561">
    <property type="entry name" value="Abhydrolase_1"/>
    <property type="match status" value="1"/>
</dbReference>
<comment type="caution">
    <text evidence="2">The sequence shown here is derived from an EMBL/GenBank/DDBJ whole genome shotgun (WGS) entry which is preliminary data.</text>
</comment>
<dbReference type="InterPro" id="IPR000073">
    <property type="entry name" value="AB_hydrolase_1"/>
</dbReference>
<dbReference type="AlphaFoldDB" id="W4LR68"/>
<dbReference type="Proteomes" id="UP000019140">
    <property type="component" value="Unassembled WGS sequence"/>
</dbReference>
<evidence type="ECO:0000313" key="3">
    <source>
        <dbReference type="Proteomes" id="UP000019140"/>
    </source>
</evidence>
<dbReference type="InterPro" id="IPR029058">
    <property type="entry name" value="AB_hydrolase_fold"/>
</dbReference>
<proteinExistence type="predicted"/>
<feature type="domain" description="AB hydrolase-1" evidence="1">
    <location>
        <begin position="28"/>
        <end position="135"/>
    </location>
</feature>
<organism evidence="2 3">
    <name type="scientific">Candidatus Entotheonella gemina</name>
    <dbReference type="NCBI Taxonomy" id="1429439"/>
    <lineage>
        <taxon>Bacteria</taxon>
        <taxon>Pseudomonadati</taxon>
        <taxon>Nitrospinota/Tectimicrobiota group</taxon>
        <taxon>Candidatus Tectimicrobiota</taxon>
        <taxon>Candidatus Entotheonellia</taxon>
        <taxon>Candidatus Entotheonellales</taxon>
        <taxon>Candidatus Entotheonellaceae</taxon>
        <taxon>Candidatus Entotheonella</taxon>
    </lineage>
</organism>
<feature type="non-terminal residue" evidence="2">
    <location>
        <position position="1"/>
    </location>
</feature>
<dbReference type="SUPFAM" id="SSF53474">
    <property type="entry name" value="alpha/beta-Hydrolases"/>
    <property type="match status" value="1"/>
</dbReference>
<name>W4LR68_9BACT</name>